<dbReference type="InterPro" id="IPR018635">
    <property type="entry name" value="UPF0319"/>
</dbReference>
<proteinExistence type="inferred from homology"/>
<dbReference type="EMBL" id="JAKIKS010000009">
    <property type="protein sequence ID" value="MCL1123612.1"/>
    <property type="molecule type" value="Genomic_DNA"/>
</dbReference>
<evidence type="ECO:0000256" key="4">
    <source>
        <dbReference type="SAM" id="MobiDB-lite"/>
    </source>
</evidence>
<feature type="region of interest" description="Disordered" evidence="4">
    <location>
        <begin position="166"/>
        <end position="185"/>
    </location>
</feature>
<name>A0ABT0L8B7_9GAMM</name>
<sequence precursor="true">MKKLPLFTVLMTLGLCFPALADITLKMPYNSDLVLVNGKDASGNEEVTLPNGPSQIAFRYQGNFYQQGQESLFGSDVIIMTFKGFDSTYSLTLPNLRTMNAAQQFNHKPELTLTDKTGNAVAFEQGKLLKEGLQFGRDFETEIANYNQTNQPAALSSLVAVSNTNNTTSNYPAQTTHSSVTTPPNNQINVGQMLDFWYSQADETTKANFKKRIENNEY</sequence>
<reference evidence="5 6" key="1">
    <citation type="submission" date="2022-01" db="EMBL/GenBank/DDBJ databases">
        <title>Whole genome-based taxonomy of the Shewanellaceae.</title>
        <authorList>
            <person name="Martin-Rodriguez A.J."/>
        </authorList>
    </citation>
    <scope>NUCLEOTIDE SEQUENCE [LARGE SCALE GENOMIC DNA]</scope>
    <source>
        <strain evidence="5 6">DSM 17177</strain>
    </source>
</reference>
<evidence type="ECO:0000313" key="6">
    <source>
        <dbReference type="Proteomes" id="UP001203423"/>
    </source>
</evidence>
<feature type="chain" id="PRO_5044920111" description="UPF0319 protein L2764_03715" evidence="3">
    <location>
        <begin position="22"/>
        <end position="218"/>
    </location>
</feature>
<dbReference type="PANTHER" id="PTHR38108">
    <property type="entry name" value="UPF0319 PROTEIN YCCT"/>
    <property type="match status" value="1"/>
</dbReference>
<evidence type="ECO:0000256" key="3">
    <source>
        <dbReference type="HAMAP-Rule" id="MF_00789"/>
    </source>
</evidence>
<protein>
    <recommendedName>
        <fullName evidence="3">UPF0319 protein L2764_03715</fullName>
    </recommendedName>
</protein>
<comment type="similarity">
    <text evidence="1 3">Belongs to the UPF0319 family.</text>
</comment>
<dbReference type="HAMAP" id="MF_00789">
    <property type="entry name" value="UPF0319"/>
    <property type="match status" value="1"/>
</dbReference>
<organism evidence="5 6">
    <name type="scientific">Shewanella surugensis</name>
    <dbReference type="NCBI Taxonomy" id="212020"/>
    <lineage>
        <taxon>Bacteria</taxon>
        <taxon>Pseudomonadati</taxon>
        <taxon>Pseudomonadota</taxon>
        <taxon>Gammaproteobacteria</taxon>
        <taxon>Alteromonadales</taxon>
        <taxon>Shewanellaceae</taxon>
        <taxon>Shewanella</taxon>
    </lineage>
</organism>
<evidence type="ECO:0000256" key="2">
    <source>
        <dbReference type="ARBA" id="ARBA00022729"/>
    </source>
</evidence>
<evidence type="ECO:0000256" key="1">
    <source>
        <dbReference type="ARBA" id="ARBA00008490"/>
    </source>
</evidence>
<gene>
    <name evidence="5" type="ORF">L2764_03715</name>
</gene>
<accession>A0ABT0L8B7</accession>
<feature type="signal peptide" evidence="3">
    <location>
        <begin position="1"/>
        <end position="21"/>
    </location>
</feature>
<keyword evidence="6" id="KW-1185">Reference proteome</keyword>
<dbReference type="PANTHER" id="PTHR38108:SF1">
    <property type="entry name" value="UPF0319 PROTEIN YCCT"/>
    <property type="match status" value="1"/>
</dbReference>
<keyword evidence="2 3" id="KW-0732">Signal</keyword>
<dbReference type="RefSeq" id="WP_248938899.1">
    <property type="nucleotide sequence ID" value="NZ_JAKIKS010000009.1"/>
</dbReference>
<dbReference type="Proteomes" id="UP001203423">
    <property type="component" value="Unassembled WGS sequence"/>
</dbReference>
<feature type="compositionally biased region" description="Polar residues" evidence="4">
    <location>
        <begin position="171"/>
        <end position="185"/>
    </location>
</feature>
<dbReference type="Pfam" id="PF09829">
    <property type="entry name" value="DUF2057"/>
    <property type="match status" value="1"/>
</dbReference>
<comment type="caution">
    <text evidence="5">The sequence shown here is derived from an EMBL/GenBank/DDBJ whole genome shotgun (WGS) entry which is preliminary data.</text>
</comment>
<evidence type="ECO:0000313" key="5">
    <source>
        <dbReference type="EMBL" id="MCL1123612.1"/>
    </source>
</evidence>